<keyword evidence="8" id="KW-0560">Oxidoreductase</keyword>
<evidence type="ECO:0000313" key="14">
    <source>
        <dbReference type="EMBL" id="ROW04163.1"/>
    </source>
</evidence>
<feature type="region of interest" description="Disordered" evidence="13">
    <location>
        <begin position="59"/>
        <end position="86"/>
    </location>
</feature>
<evidence type="ECO:0000256" key="4">
    <source>
        <dbReference type="ARBA" id="ARBA00022434"/>
    </source>
</evidence>
<feature type="compositionally biased region" description="Low complexity" evidence="13">
    <location>
        <begin position="14"/>
        <end position="32"/>
    </location>
</feature>
<evidence type="ECO:0000256" key="1">
    <source>
        <dbReference type="ARBA" id="ARBA00004173"/>
    </source>
</evidence>
<evidence type="ECO:0000256" key="12">
    <source>
        <dbReference type="ARBA" id="ARBA00047990"/>
    </source>
</evidence>
<dbReference type="GO" id="GO:0051537">
    <property type="term" value="F:2 iron, 2 sulfur cluster binding"/>
    <property type="evidence" value="ECO:0007669"/>
    <property type="project" value="TreeGrafter"/>
</dbReference>
<dbReference type="AlphaFoldDB" id="A0A423WLS2"/>
<dbReference type="SUPFAM" id="SSF55387">
    <property type="entry name" value="Frataxin/Nqo15-like"/>
    <property type="match status" value="1"/>
</dbReference>
<feature type="region of interest" description="Disordered" evidence="13">
    <location>
        <begin position="1"/>
        <end position="32"/>
    </location>
</feature>
<evidence type="ECO:0000256" key="2">
    <source>
        <dbReference type="ARBA" id="ARBA00008183"/>
    </source>
</evidence>
<dbReference type="Gene3D" id="3.30.920.10">
    <property type="entry name" value="Frataxin/CyaY"/>
    <property type="match status" value="1"/>
</dbReference>
<dbReference type="PANTHER" id="PTHR16821:SF2">
    <property type="entry name" value="FRATAXIN, MITOCHONDRIAL"/>
    <property type="match status" value="1"/>
</dbReference>
<keyword evidence="4" id="KW-0409">Iron storage</keyword>
<evidence type="ECO:0000256" key="11">
    <source>
        <dbReference type="ARBA" id="ARBA00023128"/>
    </source>
</evidence>
<dbReference type="GO" id="GO:0008198">
    <property type="term" value="F:ferrous iron binding"/>
    <property type="evidence" value="ECO:0007669"/>
    <property type="project" value="TreeGrafter"/>
</dbReference>
<dbReference type="PROSITE" id="PS50810">
    <property type="entry name" value="FRATAXIN_2"/>
    <property type="match status" value="1"/>
</dbReference>
<accession>A0A423WLS2</accession>
<keyword evidence="6" id="KW-0410">Iron transport</keyword>
<evidence type="ECO:0000256" key="7">
    <source>
        <dbReference type="ARBA" id="ARBA00022946"/>
    </source>
</evidence>
<evidence type="ECO:0000256" key="13">
    <source>
        <dbReference type="SAM" id="MobiDB-lite"/>
    </source>
</evidence>
<dbReference type="FunFam" id="3.30.920.10:FF:000004">
    <property type="entry name" value="Mitochondrial chaperone Frataxin"/>
    <property type="match status" value="1"/>
</dbReference>
<dbReference type="GO" id="GO:0008199">
    <property type="term" value="F:ferric iron binding"/>
    <property type="evidence" value="ECO:0007669"/>
    <property type="project" value="InterPro"/>
</dbReference>
<comment type="catalytic activity">
    <reaction evidence="12">
        <text>4 Fe(2+) + O2 + 4 H(+) = 4 Fe(3+) + 2 H2O</text>
        <dbReference type="Rhea" id="RHEA:11148"/>
        <dbReference type="ChEBI" id="CHEBI:15377"/>
        <dbReference type="ChEBI" id="CHEBI:15378"/>
        <dbReference type="ChEBI" id="CHEBI:15379"/>
        <dbReference type="ChEBI" id="CHEBI:29033"/>
        <dbReference type="ChEBI" id="CHEBI:29034"/>
        <dbReference type="EC" id="1.16.3.1"/>
    </reaction>
</comment>
<dbReference type="EC" id="1.16.3.1" evidence="3"/>
<evidence type="ECO:0000256" key="5">
    <source>
        <dbReference type="ARBA" id="ARBA00022448"/>
    </source>
</evidence>
<name>A0A423WLS2_CYTCH</name>
<dbReference type="GO" id="GO:0006879">
    <property type="term" value="P:intracellular iron ion homeostasis"/>
    <property type="evidence" value="ECO:0007669"/>
    <property type="project" value="UniProtKB-KW"/>
</dbReference>
<protein>
    <recommendedName>
        <fullName evidence="3">ferroxidase</fullName>
        <ecNumber evidence="3">1.16.3.1</ecNumber>
    </recommendedName>
</protein>
<evidence type="ECO:0000256" key="3">
    <source>
        <dbReference type="ARBA" id="ARBA00013107"/>
    </source>
</evidence>
<keyword evidence="10" id="KW-0406">Ion transport</keyword>
<evidence type="ECO:0000256" key="9">
    <source>
        <dbReference type="ARBA" id="ARBA00023004"/>
    </source>
</evidence>
<evidence type="ECO:0000256" key="6">
    <source>
        <dbReference type="ARBA" id="ARBA00022496"/>
    </source>
</evidence>
<dbReference type="GO" id="GO:0016226">
    <property type="term" value="P:iron-sulfur cluster assembly"/>
    <property type="evidence" value="ECO:0007669"/>
    <property type="project" value="InterPro"/>
</dbReference>
<keyword evidence="11" id="KW-0496">Mitochondrion</keyword>
<sequence length="240" mass="26085">MTKQSLSRATGFLSRSLRTSTTSSTTCASRSAPRRALLIPSRAVLTPIAARSRFISTTTSRHKGILPDSSDPSPPDVQDNTPKPVPAELTDGEYHELADEYLEVVLAQVEALAEKNEAIEVEYSAGVMTIIHPDIGTYVINKQPPNKQIWLSSPISGPKRYDYVLYGEDQTQKAGTATGDWVYLRDGSTLTELFLGELGSLREVYDDEVVGEMGVVLDSYPHSQVLDTALNAGGKKAGQQ</sequence>
<dbReference type="GO" id="GO:0005739">
    <property type="term" value="C:mitochondrion"/>
    <property type="evidence" value="ECO:0007669"/>
    <property type="project" value="UniProtKB-SubCell"/>
</dbReference>
<keyword evidence="7" id="KW-0809">Transit peptide</keyword>
<dbReference type="InterPro" id="IPR020895">
    <property type="entry name" value="Frataxin_CS"/>
</dbReference>
<comment type="caution">
    <text evidence="14">The sequence shown here is derived from an EMBL/GenBank/DDBJ whole genome shotgun (WGS) entry which is preliminary data.</text>
</comment>
<dbReference type="STRING" id="252740.A0A423WLS2"/>
<comment type="similarity">
    <text evidence="2">Belongs to the frataxin family.</text>
</comment>
<dbReference type="OrthoDB" id="1897642at2759"/>
<dbReference type="GO" id="GO:0034986">
    <property type="term" value="F:iron chaperone activity"/>
    <property type="evidence" value="ECO:0007669"/>
    <property type="project" value="TreeGrafter"/>
</dbReference>
<keyword evidence="5" id="KW-0813">Transport</keyword>
<dbReference type="NCBIfam" id="TIGR03421">
    <property type="entry name" value="FeS_CyaY"/>
    <property type="match status" value="1"/>
</dbReference>
<comment type="subcellular location">
    <subcellularLocation>
        <location evidence="1">Mitochondrion</location>
    </subcellularLocation>
</comment>
<proteinExistence type="inferred from homology"/>
<reference evidence="14 15" key="1">
    <citation type="submission" date="2015-09" db="EMBL/GenBank/DDBJ databases">
        <title>Host preference determinants of Valsa canker pathogens revealed by comparative genomics.</title>
        <authorList>
            <person name="Yin Z."/>
            <person name="Huang L."/>
        </authorList>
    </citation>
    <scope>NUCLEOTIDE SEQUENCE [LARGE SCALE GENOMIC DNA]</scope>
    <source>
        <strain evidence="14 15">YSFL</strain>
    </source>
</reference>
<dbReference type="EMBL" id="LJZO01000002">
    <property type="protein sequence ID" value="ROW04163.1"/>
    <property type="molecule type" value="Genomic_DNA"/>
</dbReference>
<evidence type="ECO:0000313" key="15">
    <source>
        <dbReference type="Proteomes" id="UP000284375"/>
    </source>
</evidence>
<dbReference type="InterPro" id="IPR036524">
    <property type="entry name" value="Frataxin/CyaY_sf"/>
</dbReference>
<dbReference type="GO" id="GO:0006826">
    <property type="term" value="P:iron ion transport"/>
    <property type="evidence" value="ECO:0007669"/>
    <property type="project" value="UniProtKB-KW"/>
</dbReference>
<dbReference type="NCBIfam" id="TIGR03422">
    <property type="entry name" value="mito_frataxin"/>
    <property type="match status" value="1"/>
</dbReference>
<keyword evidence="15" id="KW-1185">Reference proteome</keyword>
<evidence type="ECO:0000256" key="10">
    <source>
        <dbReference type="ARBA" id="ARBA00023065"/>
    </source>
</evidence>
<dbReference type="SMART" id="SM01219">
    <property type="entry name" value="Frataxin_Cyay"/>
    <property type="match status" value="1"/>
</dbReference>
<dbReference type="GO" id="GO:0004322">
    <property type="term" value="F:ferroxidase activity"/>
    <property type="evidence" value="ECO:0007669"/>
    <property type="project" value="UniProtKB-EC"/>
</dbReference>
<dbReference type="PANTHER" id="PTHR16821">
    <property type="entry name" value="FRATAXIN"/>
    <property type="match status" value="1"/>
</dbReference>
<dbReference type="InterPro" id="IPR017789">
    <property type="entry name" value="Frataxin"/>
</dbReference>
<dbReference type="Pfam" id="PF01491">
    <property type="entry name" value="Frataxin_Cyay"/>
    <property type="match status" value="1"/>
</dbReference>
<evidence type="ECO:0000256" key="8">
    <source>
        <dbReference type="ARBA" id="ARBA00023002"/>
    </source>
</evidence>
<dbReference type="Proteomes" id="UP000284375">
    <property type="component" value="Unassembled WGS sequence"/>
</dbReference>
<keyword evidence="9" id="KW-0408">Iron</keyword>
<dbReference type="PROSITE" id="PS01344">
    <property type="entry name" value="FRATAXIN_1"/>
    <property type="match status" value="1"/>
</dbReference>
<gene>
    <name evidence="14" type="ORF">VSDG_00920</name>
</gene>
<organism evidence="14 15">
    <name type="scientific">Cytospora chrysosperma</name>
    <name type="common">Cytospora canker fungus</name>
    <name type="synonym">Sphaeria chrysosperma</name>
    <dbReference type="NCBI Taxonomy" id="252740"/>
    <lineage>
        <taxon>Eukaryota</taxon>
        <taxon>Fungi</taxon>
        <taxon>Dikarya</taxon>
        <taxon>Ascomycota</taxon>
        <taxon>Pezizomycotina</taxon>
        <taxon>Sordariomycetes</taxon>
        <taxon>Sordariomycetidae</taxon>
        <taxon>Diaporthales</taxon>
        <taxon>Cytosporaceae</taxon>
        <taxon>Cytospora</taxon>
    </lineage>
</organism>
<dbReference type="InterPro" id="IPR002908">
    <property type="entry name" value="Frataxin/CyaY"/>
</dbReference>